<dbReference type="PANTHER" id="PTHR43280:SF32">
    <property type="entry name" value="TRANSCRIPTIONAL REGULATORY PROTEIN"/>
    <property type="match status" value="1"/>
</dbReference>
<sequence length="284" mass="32491">MKSIPVDQLRDKTSVGLQIKAFRASDNQQNETKSAAAHRDDHYIFFLLTNGSGTLKVDLQDVVLTAGQLYYILPSQVHYRIKTDSAAGWFLAVDTSLIPPDFRDIFEHRLNSQLPCRLTDYELKQYSNLLILLHTEFIERQGDKYYLPIIHTLVQSFLSMAVSTFSSIETTENKHTRSAELARQFKSLLTTYSHTIKSPSAYASKLNVSPGYLNEAIKKVTGSTVSYWIQQEIFSEAKRLLYHSDVDVKQIAHELGYTDYAYFIRSFHKASGMSPLKFRMLGRK</sequence>
<feature type="domain" description="HTH araC/xylS-type" evidence="4">
    <location>
        <begin position="182"/>
        <end position="281"/>
    </location>
</feature>
<dbReference type="InterPro" id="IPR003313">
    <property type="entry name" value="AraC-bd"/>
</dbReference>
<dbReference type="Pfam" id="PF12833">
    <property type="entry name" value="HTH_18"/>
    <property type="match status" value="1"/>
</dbReference>
<dbReference type="AlphaFoldDB" id="A0A1H2BFX3"/>
<gene>
    <name evidence="5" type="ORF">SAMN05216490_4102</name>
</gene>
<dbReference type="InterPro" id="IPR020449">
    <property type="entry name" value="Tscrpt_reg_AraC-type_HTH"/>
</dbReference>
<dbReference type="SUPFAM" id="SSF51215">
    <property type="entry name" value="Regulatory protein AraC"/>
    <property type="match status" value="1"/>
</dbReference>
<evidence type="ECO:0000313" key="6">
    <source>
        <dbReference type="Proteomes" id="UP000199679"/>
    </source>
</evidence>
<keyword evidence="6" id="KW-1185">Reference proteome</keyword>
<keyword evidence="2" id="KW-0238">DNA-binding</keyword>
<dbReference type="PROSITE" id="PS01124">
    <property type="entry name" value="HTH_ARAC_FAMILY_2"/>
    <property type="match status" value="1"/>
</dbReference>
<dbReference type="PANTHER" id="PTHR43280">
    <property type="entry name" value="ARAC-FAMILY TRANSCRIPTIONAL REGULATOR"/>
    <property type="match status" value="1"/>
</dbReference>
<evidence type="ECO:0000313" key="5">
    <source>
        <dbReference type="EMBL" id="SDT57155.1"/>
    </source>
</evidence>
<name>A0A1H2BFX3_MUCMA</name>
<evidence type="ECO:0000256" key="3">
    <source>
        <dbReference type="ARBA" id="ARBA00023163"/>
    </source>
</evidence>
<accession>A0A1H2BFX3</accession>
<dbReference type="InterPro" id="IPR037923">
    <property type="entry name" value="HTH-like"/>
</dbReference>
<dbReference type="Gene3D" id="1.10.10.60">
    <property type="entry name" value="Homeodomain-like"/>
    <property type="match status" value="1"/>
</dbReference>
<dbReference type="Proteomes" id="UP000199679">
    <property type="component" value="Chromosome I"/>
</dbReference>
<keyword evidence="3" id="KW-0804">Transcription</keyword>
<reference evidence="5 6" key="1">
    <citation type="submission" date="2016-10" db="EMBL/GenBank/DDBJ databases">
        <authorList>
            <person name="de Groot N.N."/>
        </authorList>
    </citation>
    <scope>NUCLEOTIDE SEQUENCE [LARGE SCALE GENOMIC DNA]</scope>
    <source>
        <strain evidence="5 6">MP1X4</strain>
    </source>
</reference>
<dbReference type="Pfam" id="PF02311">
    <property type="entry name" value="AraC_binding"/>
    <property type="match status" value="1"/>
</dbReference>
<dbReference type="OrthoDB" id="2585681at2"/>
<dbReference type="InterPro" id="IPR009057">
    <property type="entry name" value="Homeodomain-like_sf"/>
</dbReference>
<dbReference type="STRING" id="652787.SAMN05216490_4102"/>
<evidence type="ECO:0000259" key="4">
    <source>
        <dbReference type="PROSITE" id="PS01124"/>
    </source>
</evidence>
<dbReference type="SMART" id="SM00342">
    <property type="entry name" value="HTH_ARAC"/>
    <property type="match status" value="1"/>
</dbReference>
<dbReference type="InterPro" id="IPR018060">
    <property type="entry name" value="HTH_AraC"/>
</dbReference>
<evidence type="ECO:0000256" key="2">
    <source>
        <dbReference type="ARBA" id="ARBA00023125"/>
    </source>
</evidence>
<dbReference type="PRINTS" id="PR00032">
    <property type="entry name" value="HTHARAC"/>
</dbReference>
<proteinExistence type="predicted"/>
<evidence type="ECO:0000256" key="1">
    <source>
        <dbReference type="ARBA" id="ARBA00023015"/>
    </source>
</evidence>
<dbReference type="EMBL" id="LT629740">
    <property type="protein sequence ID" value="SDT57155.1"/>
    <property type="molecule type" value="Genomic_DNA"/>
</dbReference>
<protein>
    <submittedName>
        <fullName evidence="5">Transcriptional regulator, AraC family</fullName>
    </submittedName>
</protein>
<dbReference type="GO" id="GO:0003700">
    <property type="term" value="F:DNA-binding transcription factor activity"/>
    <property type="evidence" value="ECO:0007669"/>
    <property type="project" value="InterPro"/>
</dbReference>
<dbReference type="SUPFAM" id="SSF46689">
    <property type="entry name" value="Homeodomain-like"/>
    <property type="match status" value="1"/>
</dbReference>
<organism evidence="5 6">
    <name type="scientific">Mucilaginibacter mallensis</name>
    <dbReference type="NCBI Taxonomy" id="652787"/>
    <lineage>
        <taxon>Bacteria</taxon>
        <taxon>Pseudomonadati</taxon>
        <taxon>Bacteroidota</taxon>
        <taxon>Sphingobacteriia</taxon>
        <taxon>Sphingobacteriales</taxon>
        <taxon>Sphingobacteriaceae</taxon>
        <taxon>Mucilaginibacter</taxon>
    </lineage>
</organism>
<dbReference type="GO" id="GO:0043565">
    <property type="term" value="F:sequence-specific DNA binding"/>
    <property type="evidence" value="ECO:0007669"/>
    <property type="project" value="InterPro"/>
</dbReference>
<keyword evidence="1" id="KW-0805">Transcription regulation</keyword>
<dbReference type="RefSeq" id="WP_091377405.1">
    <property type="nucleotide sequence ID" value="NZ_LT629740.1"/>
</dbReference>